<sequence>MRHTCIQGSSLKSNFLIMAELDKEEDDEEDQEEGEEMEEDEEDEEDDDDYENEDEEDIPCIIGAINVVVKSHVIVQLFVLAAT</sequence>
<dbReference type="Proteomes" id="UP000265520">
    <property type="component" value="Unassembled WGS sequence"/>
</dbReference>
<protein>
    <submittedName>
        <fullName evidence="2">Uncharacterized protein</fullName>
    </submittedName>
</protein>
<feature type="region of interest" description="Disordered" evidence="1">
    <location>
        <begin position="20"/>
        <end position="56"/>
    </location>
</feature>
<keyword evidence="3" id="KW-1185">Reference proteome</keyword>
<dbReference type="AlphaFoldDB" id="A0A392RUH8"/>
<reference evidence="2 3" key="1">
    <citation type="journal article" date="2018" name="Front. Plant Sci.">
        <title>Red Clover (Trifolium pratense) and Zigzag Clover (T. medium) - A Picture of Genomic Similarities and Differences.</title>
        <authorList>
            <person name="Dluhosova J."/>
            <person name="Istvanek J."/>
            <person name="Nedelnik J."/>
            <person name="Repkova J."/>
        </authorList>
    </citation>
    <scope>NUCLEOTIDE SEQUENCE [LARGE SCALE GENOMIC DNA]</scope>
    <source>
        <strain evidence="3">cv. 10/8</strain>
        <tissue evidence="2">Leaf</tissue>
    </source>
</reference>
<comment type="caution">
    <text evidence="2">The sequence shown here is derived from an EMBL/GenBank/DDBJ whole genome shotgun (WGS) entry which is preliminary data.</text>
</comment>
<name>A0A392RUH8_9FABA</name>
<evidence type="ECO:0000256" key="1">
    <source>
        <dbReference type="SAM" id="MobiDB-lite"/>
    </source>
</evidence>
<evidence type="ECO:0000313" key="3">
    <source>
        <dbReference type="Proteomes" id="UP000265520"/>
    </source>
</evidence>
<organism evidence="2 3">
    <name type="scientific">Trifolium medium</name>
    <dbReference type="NCBI Taxonomy" id="97028"/>
    <lineage>
        <taxon>Eukaryota</taxon>
        <taxon>Viridiplantae</taxon>
        <taxon>Streptophyta</taxon>
        <taxon>Embryophyta</taxon>
        <taxon>Tracheophyta</taxon>
        <taxon>Spermatophyta</taxon>
        <taxon>Magnoliopsida</taxon>
        <taxon>eudicotyledons</taxon>
        <taxon>Gunneridae</taxon>
        <taxon>Pentapetalae</taxon>
        <taxon>rosids</taxon>
        <taxon>fabids</taxon>
        <taxon>Fabales</taxon>
        <taxon>Fabaceae</taxon>
        <taxon>Papilionoideae</taxon>
        <taxon>50 kb inversion clade</taxon>
        <taxon>NPAAA clade</taxon>
        <taxon>Hologalegina</taxon>
        <taxon>IRL clade</taxon>
        <taxon>Trifolieae</taxon>
        <taxon>Trifolium</taxon>
    </lineage>
</organism>
<proteinExistence type="predicted"/>
<dbReference type="EMBL" id="LXQA010270693">
    <property type="protein sequence ID" value="MCI39704.1"/>
    <property type="molecule type" value="Genomic_DNA"/>
</dbReference>
<feature type="compositionally biased region" description="Acidic residues" evidence="1">
    <location>
        <begin position="22"/>
        <end position="56"/>
    </location>
</feature>
<accession>A0A392RUH8</accession>
<evidence type="ECO:0000313" key="2">
    <source>
        <dbReference type="EMBL" id="MCI39704.1"/>
    </source>
</evidence>